<evidence type="ECO:0000313" key="2">
    <source>
        <dbReference type="Proteomes" id="UP000249354"/>
    </source>
</evidence>
<dbReference type="Proteomes" id="UP000249354">
    <property type="component" value="Unassembled WGS sequence"/>
</dbReference>
<reference evidence="2" key="1">
    <citation type="submission" date="2018-04" db="EMBL/GenBank/DDBJ databases">
        <authorList>
            <person name="Cornet L."/>
        </authorList>
    </citation>
    <scope>NUCLEOTIDE SEQUENCE [LARGE SCALE GENOMIC DNA]</scope>
</reference>
<organism evidence="1 2">
    <name type="scientific">Leptolyngbya foveolarum</name>
    <dbReference type="NCBI Taxonomy" id="47253"/>
    <lineage>
        <taxon>Bacteria</taxon>
        <taxon>Bacillati</taxon>
        <taxon>Cyanobacteriota</taxon>
        <taxon>Cyanophyceae</taxon>
        <taxon>Leptolyngbyales</taxon>
        <taxon>Leptolyngbyaceae</taxon>
        <taxon>Leptolyngbya group</taxon>
        <taxon>Leptolyngbya</taxon>
    </lineage>
</organism>
<dbReference type="InterPro" id="IPR029057">
    <property type="entry name" value="PRTase-like"/>
</dbReference>
<sequence length="213" mass="23675">MTRIYSDFNTDLSRSQLNRLADKTTAPDAYKDAMTLLGERLGEVVSSKISDSTSTLYLACTVEDADYLAKGMLIPLERHLQSVSLACFWNERFSPFGVNGIQASPIIRKYTEPANSKVNHLVIVKSIISGGCVVKTNLNDLIQTINPEKIFIVAPVIYEGAEHKLAAEFESSVCEKFQFIYLAEDDERTEQGEVIPGQGYFILKIRLSVSSPN</sequence>
<evidence type="ECO:0000313" key="1">
    <source>
        <dbReference type="EMBL" id="PZO09332.1"/>
    </source>
</evidence>
<protein>
    <submittedName>
        <fullName evidence="1">Uncharacterized protein</fullName>
    </submittedName>
</protein>
<gene>
    <name evidence="1" type="ORF">DCF25_21790</name>
</gene>
<comment type="caution">
    <text evidence="1">The sequence shown here is derived from an EMBL/GenBank/DDBJ whole genome shotgun (WGS) entry which is preliminary data.</text>
</comment>
<dbReference type="Gene3D" id="3.40.50.2020">
    <property type="match status" value="1"/>
</dbReference>
<name>A0A2W4TK97_9CYAN</name>
<reference evidence="1 2" key="2">
    <citation type="submission" date="2018-06" db="EMBL/GenBank/DDBJ databases">
        <title>Metagenomic assembly of (sub)arctic Cyanobacteria and their associated microbiome from non-axenic cultures.</title>
        <authorList>
            <person name="Baurain D."/>
        </authorList>
    </citation>
    <scope>NUCLEOTIDE SEQUENCE [LARGE SCALE GENOMIC DNA]</scope>
    <source>
        <strain evidence="1">ULC129bin1</strain>
    </source>
</reference>
<dbReference type="AlphaFoldDB" id="A0A2W4TK97"/>
<accession>A0A2W4TK97</accession>
<proteinExistence type="predicted"/>
<dbReference type="EMBL" id="QBMC01000259">
    <property type="protein sequence ID" value="PZO09332.1"/>
    <property type="molecule type" value="Genomic_DNA"/>
</dbReference>